<dbReference type="AlphaFoldDB" id="A0A1K0FMI9"/>
<name>A0A1K0FMI9_9ACTN</name>
<accession>A0A1K0FMI9</accession>
<dbReference type="SUPFAM" id="SSF160104">
    <property type="entry name" value="Acetoacetate decarboxylase-like"/>
    <property type="match status" value="1"/>
</dbReference>
<dbReference type="RefSeq" id="WP_071805408.1">
    <property type="nucleotide sequence ID" value="NZ_MEIA01000127.1"/>
</dbReference>
<keyword evidence="2" id="KW-1185">Reference proteome</keyword>
<protein>
    <recommendedName>
        <fullName evidence="3">Acetoacetate decarboxylase</fullName>
    </recommendedName>
</protein>
<sequence>MYPPSPWHLRGQLHVSVFAVPRKELPALPAGIRPLTVAGRALVGAAWVVYEPGGTLHYRELLAAVLNRSLRSTIMNIWVDSPESCEGGRALWAIPKDLAELTIAPPAAAAAGIARATVAPGRRLPGRWPTPLSLVQGRDGALVRTPVQGRATLRPARMTWQIEPGSPLSYLAGRRPLVSLTLADFRMRFGA</sequence>
<evidence type="ECO:0008006" key="3">
    <source>
        <dbReference type="Google" id="ProtNLM"/>
    </source>
</evidence>
<dbReference type="Gene3D" id="2.40.400.10">
    <property type="entry name" value="Acetoacetate decarboxylase-like"/>
    <property type="match status" value="1"/>
</dbReference>
<dbReference type="EMBL" id="MEIA01000127">
    <property type="protein sequence ID" value="OJF13944.1"/>
    <property type="molecule type" value="Genomic_DNA"/>
</dbReference>
<evidence type="ECO:0000313" key="1">
    <source>
        <dbReference type="EMBL" id="OJF13944.1"/>
    </source>
</evidence>
<organism evidence="1 2">
    <name type="scientific">Couchioplanes caeruleus subsp. caeruleus</name>
    <dbReference type="NCBI Taxonomy" id="56427"/>
    <lineage>
        <taxon>Bacteria</taxon>
        <taxon>Bacillati</taxon>
        <taxon>Actinomycetota</taxon>
        <taxon>Actinomycetes</taxon>
        <taxon>Micromonosporales</taxon>
        <taxon>Micromonosporaceae</taxon>
        <taxon>Couchioplanes</taxon>
    </lineage>
</organism>
<proteinExistence type="predicted"/>
<gene>
    <name evidence="1" type="ORF">BG844_12535</name>
</gene>
<dbReference type="Proteomes" id="UP000182486">
    <property type="component" value="Unassembled WGS sequence"/>
</dbReference>
<dbReference type="InterPro" id="IPR023375">
    <property type="entry name" value="ADC_dom_sf"/>
</dbReference>
<reference evidence="1 2" key="1">
    <citation type="submission" date="2016-09" db="EMBL/GenBank/DDBJ databases">
        <title>Couchioplanes caeruleus draft genome sequence.</title>
        <authorList>
            <person name="Sheehan J."/>
            <person name="Caffrey P."/>
        </authorList>
    </citation>
    <scope>NUCLEOTIDE SEQUENCE [LARGE SCALE GENOMIC DNA]</scope>
    <source>
        <strain evidence="1 2">DSM 43634</strain>
    </source>
</reference>
<comment type="caution">
    <text evidence="1">The sequence shown here is derived from an EMBL/GenBank/DDBJ whole genome shotgun (WGS) entry which is preliminary data.</text>
</comment>
<evidence type="ECO:0000313" key="2">
    <source>
        <dbReference type="Proteomes" id="UP000182486"/>
    </source>
</evidence>